<dbReference type="HOGENOM" id="CLU_2210981_0_0_1"/>
<protein>
    <submittedName>
        <fullName evidence="1">Uncharacterized protein</fullName>
    </submittedName>
</protein>
<proteinExistence type="predicted"/>
<dbReference type="AlphaFoldDB" id="A0A0C3AI10"/>
<sequence length="107" mass="12032">MLYGQPILLHPVPSITIVGKKYALNGHNPPQSTLCLYNILDVAEATWNSDHHDFFTVVYPVTVIDITAQKCVPDRGACRFIIEVGKMHHGGHLRLEVVQKFLVIRKS</sequence>
<dbReference type="Proteomes" id="UP000054166">
    <property type="component" value="Unassembled WGS sequence"/>
</dbReference>
<evidence type="ECO:0000313" key="2">
    <source>
        <dbReference type="Proteomes" id="UP000054166"/>
    </source>
</evidence>
<gene>
    <name evidence="1" type="ORF">PILCRDRAFT_15243</name>
</gene>
<organism evidence="1 2">
    <name type="scientific">Piloderma croceum (strain F 1598)</name>
    <dbReference type="NCBI Taxonomy" id="765440"/>
    <lineage>
        <taxon>Eukaryota</taxon>
        <taxon>Fungi</taxon>
        <taxon>Dikarya</taxon>
        <taxon>Basidiomycota</taxon>
        <taxon>Agaricomycotina</taxon>
        <taxon>Agaricomycetes</taxon>
        <taxon>Agaricomycetidae</taxon>
        <taxon>Atheliales</taxon>
        <taxon>Atheliaceae</taxon>
        <taxon>Piloderma</taxon>
    </lineage>
</organism>
<name>A0A0C3AI10_PILCF</name>
<reference evidence="1 2" key="1">
    <citation type="submission" date="2014-04" db="EMBL/GenBank/DDBJ databases">
        <authorList>
            <consortium name="DOE Joint Genome Institute"/>
            <person name="Kuo A."/>
            <person name="Tarkka M."/>
            <person name="Buscot F."/>
            <person name="Kohler A."/>
            <person name="Nagy L.G."/>
            <person name="Floudas D."/>
            <person name="Copeland A."/>
            <person name="Barry K.W."/>
            <person name="Cichocki N."/>
            <person name="Veneault-Fourrey C."/>
            <person name="LaButti K."/>
            <person name="Lindquist E.A."/>
            <person name="Lipzen A."/>
            <person name="Lundell T."/>
            <person name="Morin E."/>
            <person name="Murat C."/>
            <person name="Sun H."/>
            <person name="Tunlid A."/>
            <person name="Henrissat B."/>
            <person name="Grigoriev I.V."/>
            <person name="Hibbett D.S."/>
            <person name="Martin F."/>
            <person name="Nordberg H.P."/>
            <person name="Cantor M.N."/>
            <person name="Hua S.X."/>
        </authorList>
    </citation>
    <scope>NUCLEOTIDE SEQUENCE [LARGE SCALE GENOMIC DNA]</scope>
    <source>
        <strain evidence="1 2">F 1598</strain>
    </source>
</reference>
<keyword evidence="2" id="KW-1185">Reference proteome</keyword>
<reference evidence="2" key="2">
    <citation type="submission" date="2015-01" db="EMBL/GenBank/DDBJ databases">
        <title>Evolutionary Origins and Diversification of the Mycorrhizal Mutualists.</title>
        <authorList>
            <consortium name="DOE Joint Genome Institute"/>
            <consortium name="Mycorrhizal Genomics Consortium"/>
            <person name="Kohler A."/>
            <person name="Kuo A."/>
            <person name="Nagy L.G."/>
            <person name="Floudas D."/>
            <person name="Copeland A."/>
            <person name="Barry K.W."/>
            <person name="Cichocki N."/>
            <person name="Veneault-Fourrey C."/>
            <person name="LaButti K."/>
            <person name="Lindquist E.A."/>
            <person name="Lipzen A."/>
            <person name="Lundell T."/>
            <person name="Morin E."/>
            <person name="Murat C."/>
            <person name="Riley R."/>
            <person name="Ohm R."/>
            <person name="Sun H."/>
            <person name="Tunlid A."/>
            <person name="Henrissat B."/>
            <person name="Grigoriev I.V."/>
            <person name="Hibbett D.S."/>
            <person name="Martin F."/>
        </authorList>
    </citation>
    <scope>NUCLEOTIDE SEQUENCE [LARGE SCALE GENOMIC DNA]</scope>
    <source>
        <strain evidence="2">F 1598</strain>
    </source>
</reference>
<dbReference type="EMBL" id="KN833082">
    <property type="protein sequence ID" value="KIM73448.1"/>
    <property type="molecule type" value="Genomic_DNA"/>
</dbReference>
<dbReference type="InParanoid" id="A0A0C3AI10"/>
<accession>A0A0C3AI10</accession>
<evidence type="ECO:0000313" key="1">
    <source>
        <dbReference type="EMBL" id="KIM73448.1"/>
    </source>
</evidence>